<keyword evidence="3" id="KW-1185">Reference proteome</keyword>
<dbReference type="STRING" id="1095630.A0A2J6SYH1"/>
<name>A0A2J6SYH1_9HELO</name>
<evidence type="ECO:0000313" key="2">
    <source>
        <dbReference type="EMBL" id="PMD55822.1"/>
    </source>
</evidence>
<feature type="domain" description="Heterokaryon incompatibility" evidence="1">
    <location>
        <begin position="1"/>
        <end position="74"/>
    </location>
</feature>
<gene>
    <name evidence="2" type="ORF">K444DRAFT_536700</name>
</gene>
<proteinExistence type="predicted"/>
<dbReference type="AlphaFoldDB" id="A0A2J6SYH1"/>
<dbReference type="PANTHER" id="PTHR33112:SF16">
    <property type="entry name" value="HETEROKARYON INCOMPATIBILITY DOMAIN-CONTAINING PROTEIN"/>
    <property type="match status" value="1"/>
</dbReference>
<dbReference type="OrthoDB" id="5406662at2759"/>
<dbReference type="InParanoid" id="A0A2J6SYH1"/>
<protein>
    <recommendedName>
        <fullName evidence="1">Heterokaryon incompatibility domain-containing protein</fullName>
    </recommendedName>
</protein>
<dbReference type="InterPro" id="IPR010730">
    <property type="entry name" value="HET"/>
</dbReference>
<dbReference type="RefSeq" id="XP_024732726.1">
    <property type="nucleotide sequence ID" value="XM_024875402.1"/>
</dbReference>
<accession>A0A2J6SYH1</accession>
<reference evidence="2 3" key="1">
    <citation type="submission" date="2016-04" db="EMBL/GenBank/DDBJ databases">
        <title>A degradative enzymes factory behind the ericoid mycorrhizal symbiosis.</title>
        <authorList>
            <consortium name="DOE Joint Genome Institute"/>
            <person name="Martino E."/>
            <person name="Morin E."/>
            <person name="Grelet G."/>
            <person name="Kuo A."/>
            <person name="Kohler A."/>
            <person name="Daghino S."/>
            <person name="Barry K."/>
            <person name="Choi C."/>
            <person name="Cichocki N."/>
            <person name="Clum A."/>
            <person name="Copeland A."/>
            <person name="Hainaut M."/>
            <person name="Haridas S."/>
            <person name="Labutti K."/>
            <person name="Lindquist E."/>
            <person name="Lipzen A."/>
            <person name="Khouja H.-R."/>
            <person name="Murat C."/>
            <person name="Ohm R."/>
            <person name="Olson A."/>
            <person name="Spatafora J."/>
            <person name="Veneault-Fourrey C."/>
            <person name="Henrissat B."/>
            <person name="Grigoriev I."/>
            <person name="Martin F."/>
            <person name="Perotto S."/>
        </authorList>
    </citation>
    <scope>NUCLEOTIDE SEQUENCE [LARGE SCALE GENOMIC DNA]</scope>
    <source>
        <strain evidence="2 3">E</strain>
    </source>
</reference>
<dbReference type="Proteomes" id="UP000235371">
    <property type="component" value="Unassembled WGS sequence"/>
</dbReference>
<evidence type="ECO:0000313" key="3">
    <source>
        <dbReference type="Proteomes" id="UP000235371"/>
    </source>
</evidence>
<organism evidence="2 3">
    <name type="scientific">Hyaloscypha bicolor E</name>
    <dbReference type="NCBI Taxonomy" id="1095630"/>
    <lineage>
        <taxon>Eukaryota</taxon>
        <taxon>Fungi</taxon>
        <taxon>Dikarya</taxon>
        <taxon>Ascomycota</taxon>
        <taxon>Pezizomycotina</taxon>
        <taxon>Leotiomycetes</taxon>
        <taxon>Helotiales</taxon>
        <taxon>Hyaloscyphaceae</taxon>
        <taxon>Hyaloscypha</taxon>
        <taxon>Hyaloscypha bicolor</taxon>
    </lineage>
</organism>
<evidence type="ECO:0000259" key="1">
    <source>
        <dbReference type="Pfam" id="PF06985"/>
    </source>
</evidence>
<dbReference type="PANTHER" id="PTHR33112">
    <property type="entry name" value="DOMAIN PROTEIN, PUTATIVE-RELATED"/>
    <property type="match status" value="1"/>
</dbReference>
<dbReference type="GeneID" id="36583482"/>
<dbReference type="Pfam" id="PF06985">
    <property type="entry name" value="HET"/>
    <property type="match status" value="1"/>
</dbReference>
<sequence length="80" mass="8847">IPTTIRDAIRLTDPVGTGFLWVDRLRIIQDDEKSKSQFIGAMSSIYANADITIMVSGGADVDHGLLGVGSHKRHYERFLC</sequence>
<feature type="non-terminal residue" evidence="2">
    <location>
        <position position="1"/>
    </location>
</feature>
<dbReference type="EMBL" id="KZ613854">
    <property type="protein sequence ID" value="PMD55822.1"/>
    <property type="molecule type" value="Genomic_DNA"/>
</dbReference>